<dbReference type="EMBL" id="BART01024219">
    <property type="protein sequence ID" value="GAH02019.1"/>
    <property type="molecule type" value="Genomic_DNA"/>
</dbReference>
<keyword evidence="1" id="KW-0812">Transmembrane</keyword>
<reference evidence="2" key="1">
    <citation type="journal article" date="2014" name="Front. Microbiol.">
        <title>High frequency of phylogenetically diverse reductive dehalogenase-homologous genes in deep subseafloor sedimentary metagenomes.</title>
        <authorList>
            <person name="Kawai M."/>
            <person name="Futagami T."/>
            <person name="Toyoda A."/>
            <person name="Takaki Y."/>
            <person name="Nishi S."/>
            <person name="Hori S."/>
            <person name="Arai W."/>
            <person name="Tsubouchi T."/>
            <person name="Morono Y."/>
            <person name="Uchiyama I."/>
            <person name="Ito T."/>
            <person name="Fujiyama A."/>
            <person name="Inagaki F."/>
            <person name="Takami H."/>
        </authorList>
    </citation>
    <scope>NUCLEOTIDE SEQUENCE</scope>
    <source>
        <strain evidence="2">Expedition CK06-06</strain>
    </source>
</reference>
<protein>
    <submittedName>
        <fullName evidence="2">Uncharacterized protein</fullName>
    </submittedName>
</protein>
<gene>
    <name evidence="2" type="ORF">S01H4_43827</name>
</gene>
<proteinExistence type="predicted"/>
<comment type="caution">
    <text evidence="2">The sequence shown here is derived from an EMBL/GenBank/DDBJ whole genome shotgun (WGS) entry which is preliminary data.</text>
</comment>
<sequence>FLILMRRLGGVSELNDKALGYIILVGSLLGIGCYFYLVFMSPWIPLVINISAFVAVAAILAVIAWIGYTLATTPPPLPLEDFVEESLEEKA</sequence>
<name>X1DAF1_9ZZZZ</name>
<keyword evidence="1" id="KW-1133">Transmembrane helix</keyword>
<evidence type="ECO:0000313" key="2">
    <source>
        <dbReference type="EMBL" id="GAH02019.1"/>
    </source>
</evidence>
<dbReference type="AlphaFoldDB" id="X1DAF1"/>
<dbReference type="SUPFAM" id="SSF82866">
    <property type="entry name" value="Multidrug efflux transporter AcrB transmembrane domain"/>
    <property type="match status" value="1"/>
</dbReference>
<feature type="transmembrane region" description="Helical" evidence="1">
    <location>
        <begin position="46"/>
        <end position="68"/>
    </location>
</feature>
<accession>X1DAF1</accession>
<feature type="non-terminal residue" evidence="2">
    <location>
        <position position="1"/>
    </location>
</feature>
<organism evidence="2">
    <name type="scientific">marine sediment metagenome</name>
    <dbReference type="NCBI Taxonomy" id="412755"/>
    <lineage>
        <taxon>unclassified sequences</taxon>
        <taxon>metagenomes</taxon>
        <taxon>ecological metagenomes</taxon>
    </lineage>
</organism>
<feature type="transmembrane region" description="Helical" evidence="1">
    <location>
        <begin position="20"/>
        <end position="39"/>
    </location>
</feature>
<evidence type="ECO:0000256" key="1">
    <source>
        <dbReference type="SAM" id="Phobius"/>
    </source>
</evidence>
<keyword evidence="1" id="KW-0472">Membrane</keyword>